<accession>A0A514A1T4</accession>
<sequence length="152" mass="17607">MSCSPAPIIDFTAFYPEIEKAIDKNSVYAKGLVKEEHKLFLVPELVTWLLGRTSSFIVKGYFPDPRLRNFFDYDVLIEEFDDLFLEFRDYLRLTYGLVEGTPITFLRYDNVHTFIPLKGVKDDALNYDQCNSFGQSSFSMVPQYGNVQPPSY</sequence>
<keyword evidence="2" id="KW-1185">Reference proteome</keyword>
<evidence type="ECO:0000313" key="1">
    <source>
        <dbReference type="EMBL" id="QDH47182.1"/>
    </source>
</evidence>
<proteinExistence type="predicted"/>
<dbReference type="EMBL" id="MK838116">
    <property type="protein sequence ID" value="QDH47182.1"/>
    <property type="molecule type" value="Genomic_DNA"/>
</dbReference>
<evidence type="ECO:0000313" key="2">
    <source>
        <dbReference type="Proteomes" id="UP000318420"/>
    </source>
</evidence>
<dbReference type="Proteomes" id="UP000318420">
    <property type="component" value="Segment"/>
</dbReference>
<reference evidence="1 2" key="1">
    <citation type="submission" date="2019-04" db="EMBL/GenBank/DDBJ databases">
        <title>Novel bacteriophages capable of disrupting biofilms from clinical strains of Aeromonas hydrophila with intrinsic antibiotic resistance.</title>
        <authorList>
            <person name="Kabwe M."/>
            <person name="Brown T.L."/>
            <person name="Speirs L."/>
            <person name="Ku H."/>
            <person name="Leach M."/>
            <person name="Chan H.T."/>
            <person name="Petrovski S."/>
            <person name="Lock P."/>
            <person name="Tucci J."/>
        </authorList>
    </citation>
    <scope>NUCLEOTIDE SEQUENCE [LARGE SCALE GENOMIC DNA]</scope>
</reference>
<organism evidence="1 2">
    <name type="scientific">Aeromonas phage LAh10</name>
    <dbReference type="NCBI Taxonomy" id="2591025"/>
    <lineage>
        <taxon>Viruses</taxon>
        <taxon>Duplodnaviria</taxon>
        <taxon>Heunggongvirae</taxon>
        <taxon>Uroviricota</taxon>
        <taxon>Caudoviricetes</taxon>
        <taxon>Chimalliviridae</taxon>
        <taxon>Ludhianavirus</taxon>
        <taxon>Ludhianavirus LAh10</taxon>
    </lineage>
</organism>
<protein>
    <submittedName>
        <fullName evidence="1">Uncharacterized protein</fullName>
    </submittedName>
</protein>
<gene>
    <name evidence="1" type="ORF">LAh10_204</name>
</gene>
<name>A0A514A1T4_9CAUD</name>